<feature type="transmembrane region" description="Helical" evidence="2">
    <location>
        <begin position="639"/>
        <end position="659"/>
    </location>
</feature>
<dbReference type="Pfam" id="PF20146">
    <property type="entry name" value="NRF"/>
    <property type="match status" value="1"/>
</dbReference>
<dbReference type="GO" id="GO:0016747">
    <property type="term" value="F:acyltransferase activity, transferring groups other than amino-acyl groups"/>
    <property type="evidence" value="ECO:0007669"/>
    <property type="project" value="InterPro"/>
</dbReference>
<dbReference type="InterPro" id="IPR006621">
    <property type="entry name" value="Nose-resist-to-fluoxetine_N"/>
</dbReference>
<keyword evidence="2" id="KW-0812">Transmembrane</keyword>
<feature type="transmembrane region" description="Helical" evidence="2">
    <location>
        <begin position="442"/>
        <end position="463"/>
    </location>
</feature>
<feature type="chain" id="PRO_5029704699" evidence="3">
    <location>
        <begin position="19"/>
        <end position="711"/>
    </location>
</feature>
<dbReference type="SMART" id="SM00703">
    <property type="entry name" value="NRF"/>
    <property type="match status" value="1"/>
</dbReference>
<organism evidence="5 6">
    <name type="scientific">Haemonchus contortus</name>
    <name type="common">Barber pole worm</name>
    <dbReference type="NCBI Taxonomy" id="6289"/>
    <lineage>
        <taxon>Eukaryota</taxon>
        <taxon>Metazoa</taxon>
        <taxon>Ecdysozoa</taxon>
        <taxon>Nematoda</taxon>
        <taxon>Chromadorea</taxon>
        <taxon>Rhabditida</taxon>
        <taxon>Rhabditina</taxon>
        <taxon>Rhabditomorpha</taxon>
        <taxon>Strongyloidea</taxon>
        <taxon>Trichostrongylidae</taxon>
        <taxon>Haemonchus</taxon>
    </lineage>
</organism>
<proteinExistence type="predicted"/>
<sequence length="711" mass="80537">MWSTILLLLVASLHKGSALDFSEYFSGFNISGLSLPDVTPHCLADMVVFGQSIQKIAETVKSCVEQKGCNDEQMKILNENVFAIKQLDAFGKLPAGLMEVPVVSSGSYRQCRDLIGPYKTHYCYAEVALQNFTIKTVDLIEQAAMSVGVCMPAACTGQDITTLLRTVINKEIVPLKFNGVSCVPTSVSGTTGFWMFMILMAFFVVWAVLASLTDYYMGTQPDSEQFRKIKVMRIFLAFSFYTNAPLLLDTQPPKEGTIRSMACIRFISMVWVAAGHILAQSAMNDRLLPALTMWNPILSTAFTNAFFSVDTFFLLSGILVAYLFFKTRRPSKVVWNPITWLLFYLHRYLRLTPPIMMFIGFYTVLLPFMVGPWIAFNPLNFGVNIDEKVQVCQKYWWRNALYISNLLGHEHECYGISWYLAVDTQLYVAAPVFLIALHISPIVGAILLFVCCVASIAYVYVITYRYDLPASELVAYVFSKHEREFFNEYYEMPWSRCTPYLIGLGVGYFLARNRGRRLRLHRVIIVALWIIATIVSLLSVFGPHDYIKGDQEWSKFVRGTYNNFARIAWSLAVSWVIVANTFGWGGPIAAFMDHPLWQPLGRLSYCAYIVHSYVILYVFNLDDRPTHYVSIWQTYVHRIIPVVVLSYLGAFIWSCLFEVPIAMLDKMLMEGMTPKSKSRPSEAVPAPARSPIEEEVPAEGTTSSRALGRSH</sequence>
<name>A0A7I5E648_HAECO</name>
<feature type="transmembrane region" description="Helical" evidence="2">
    <location>
        <begin position="302"/>
        <end position="325"/>
    </location>
</feature>
<feature type="transmembrane region" description="Helical" evidence="2">
    <location>
        <begin position="416"/>
        <end position="435"/>
    </location>
</feature>
<feature type="signal peptide" evidence="3">
    <location>
        <begin position="1"/>
        <end position="18"/>
    </location>
</feature>
<feature type="transmembrane region" description="Helical" evidence="2">
    <location>
        <begin position="355"/>
        <end position="376"/>
    </location>
</feature>
<evidence type="ECO:0000313" key="5">
    <source>
        <dbReference type="Proteomes" id="UP000025227"/>
    </source>
</evidence>
<accession>A0A7I5E648</accession>
<evidence type="ECO:0000259" key="4">
    <source>
        <dbReference type="SMART" id="SM00703"/>
    </source>
</evidence>
<dbReference type="AlphaFoldDB" id="A0A7I5E648"/>
<feature type="transmembrane region" description="Helical" evidence="2">
    <location>
        <begin position="262"/>
        <end position="282"/>
    </location>
</feature>
<dbReference type="PANTHER" id="PTHR11161">
    <property type="entry name" value="O-ACYLTRANSFERASE"/>
    <property type="match status" value="1"/>
</dbReference>
<dbReference type="InterPro" id="IPR052728">
    <property type="entry name" value="O2_lipid_transport_reg"/>
</dbReference>
<dbReference type="OrthoDB" id="207378at2759"/>
<keyword evidence="5" id="KW-1185">Reference proteome</keyword>
<protein>
    <submittedName>
        <fullName evidence="6">NRF domain-containing protein</fullName>
    </submittedName>
</protein>
<dbReference type="Pfam" id="PF01757">
    <property type="entry name" value="Acyl_transf_3"/>
    <property type="match status" value="1"/>
</dbReference>
<dbReference type="InterPro" id="IPR002656">
    <property type="entry name" value="Acyl_transf_3_dom"/>
</dbReference>
<dbReference type="OMA" id="DSSCYGI"/>
<evidence type="ECO:0000256" key="2">
    <source>
        <dbReference type="SAM" id="Phobius"/>
    </source>
</evidence>
<feature type="transmembrane region" description="Helical" evidence="2">
    <location>
        <begin position="193"/>
        <end position="217"/>
    </location>
</feature>
<dbReference type="Proteomes" id="UP000025227">
    <property type="component" value="Unplaced"/>
</dbReference>
<feature type="transmembrane region" description="Helical" evidence="2">
    <location>
        <begin position="523"/>
        <end position="547"/>
    </location>
</feature>
<keyword evidence="3" id="KW-0732">Signal</keyword>
<evidence type="ECO:0000256" key="3">
    <source>
        <dbReference type="SAM" id="SignalP"/>
    </source>
</evidence>
<reference evidence="6" key="1">
    <citation type="submission" date="2020-12" db="UniProtKB">
        <authorList>
            <consortium name="WormBaseParasite"/>
        </authorList>
    </citation>
    <scope>IDENTIFICATION</scope>
    <source>
        <strain evidence="6">MHco3</strain>
    </source>
</reference>
<keyword evidence="2" id="KW-0472">Membrane</keyword>
<dbReference type="WBParaSite" id="HCON_00022130-00001">
    <property type="protein sequence ID" value="HCON_00022130-00001"/>
    <property type="gene ID" value="HCON_00022130"/>
</dbReference>
<feature type="domain" description="Nose resistant-to-fluoxetine protein N-terminal" evidence="4">
    <location>
        <begin position="60"/>
        <end position="184"/>
    </location>
</feature>
<feature type="transmembrane region" description="Helical" evidence="2">
    <location>
        <begin position="603"/>
        <end position="619"/>
    </location>
</feature>
<dbReference type="PANTHER" id="PTHR11161:SF0">
    <property type="entry name" value="O-ACYLTRANSFERASE LIKE PROTEIN"/>
    <property type="match status" value="1"/>
</dbReference>
<feature type="region of interest" description="Disordered" evidence="1">
    <location>
        <begin position="673"/>
        <end position="711"/>
    </location>
</feature>
<keyword evidence="2" id="KW-1133">Transmembrane helix</keyword>
<feature type="transmembrane region" description="Helical" evidence="2">
    <location>
        <begin position="567"/>
        <end position="591"/>
    </location>
</feature>
<evidence type="ECO:0000313" key="6">
    <source>
        <dbReference type="WBParaSite" id="HCON_00022130-00001"/>
    </source>
</evidence>
<evidence type="ECO:0000256" key="1">
    <source>
        <dbReference type="SAM" id="MobiDB-lite"/>
    </source>
</evidence>